<name>A0ABS3YFD4_9BACT</name>
<evidence type="ECO:0000313" key="1">
    <source>
        <dbReference type="EMBL" id="MBO9153392.1"/>
    </source>
</evidence>
<gene>
    <name evidence="1" type="ORF">J7I43_14285</name>
</gene>
<evidence type="ECO:0000313" key="2">
    <source>
        <dbReference type="Proteomes" id="UP000679126"/>
    </source>
</evidence>
<dbReference type="Proteomes" id="UP000679126">
    <property type="component" value="Unassembled WGS sequence"/>
</dbReference>
<comment type="caution">
    <text evidence="1">The sequence shown here is derived from an EMBL/GenBank/DDBJ whole genome shotgun (WGS) entry which is preliminary data.</text>
</comment>
<dbReference type="RefSeq" id="WP_209146356.1">
    <property type="nucleotide sequence ID" value="NZ_JAGHKP010000002.1"/>
</dbReference>
<dbReference type="EMBL" id="JAGHKP010000002">
    <property type="protein sequence ID" value="MBO9153392.1"/>
    <property type="molecule type" value="Genomic_DNA"/>
</dbReference>
<organism evidence="1 2">
    <name type="scientific">Chitinophaga chungangae</name>
    <dbReference type="NCBI Taxonomy" id="2821488"/>
    <lineage>
        <taxon>Bacteria</taxon>
        <taxon>Pseudomonadati</taxon>
        <taxon>Bacteroidota</taxon>
        <taxon>Chitinophagia</taxon>
        <taxon>Chitinophagales</taxon>
        <taxon>Chitinophagaceae</taxon>
        <taxon>Chitinophaga</taxon>
    </lineage>
</organism>
<protein>
    <submittedName>
        <fullName evidence="1">Uncharacterized protein</fullName>
    </submittedName>
</protein>
<accession>A0ABS3YFD4</accession>
<reference evidence="2" key="1">
    <citation type="submission" date="2021-03" db="EMBL/GenBank/DDBJ databases">
        <title>Assistant Professor.</title>
        <authorList>
            <person name="Huq M.A."/>
        </authorList>
    </citation>
    <scope>NUCLEOTIDE SEQUENCE [LARGE SCALE GENOMIC DNA]</scope>
    <source>
        <strain evidence="2">MAH-28</strain>
    </source>
</reference>
<sequence length="50" mass="5950">MKENIELAREEEKLHLQTLQILNKVQYSPRPATLVAIFDHAQSVEEERRF</sequence>
<keyword evidence="2" id="KW-1185">Reference proteome</keyword>
<proteinExistence type="predicted"/>